<dbReference type="EMBL" id="JACRTE010000003">
    <property type="protein sequence ID" value="MBC8595934.1"/>
    <property type="molecule type" value="Genomic_DNA"/>
</dbReference>
<feature type="signal peptide" evidence="1">
    <location>
        <begin position="1"/>
        <end position="26"/>
    </location>
</feature>
<name>A0A926IS21_9FIRM</name>
<dbReference type="RefSeq" id="WP_262431513.1">
    <property type="nucleotide sequence ID" value="NZ_JACRTE010000003.1"/>
</dbReference>
<evidence type="ECO:0000313" key="3">
    <source>
        <dbReference type="Proteomes" id="UP000647416"/>
    </source>
</evidence>
<dbReference type="Proteomes" id="UP000647416">
    <property type="component" value="Unassembled WGS sequence"/>
</dbReference>
<dbReference type="AlphaFoldDB" id="A0A926IS21"/>
<sequence length="890" mass="97704">MKFIKNLICFSLCAVIMLGASVVSFAEDGADGITADVSEKAKMYNALGISNFDLDKISGADKISRSDFCNIAASFAVRDLNLINAQDISDITSDDKGMYYLYNAEIINGASDGKLEPRRNILLSEVVKIFTDMLGYSYPANGNGGYLSGYMSTASKIGLLNGVTADENSELDLENLFTLLGNVIEVPVMEWKFGSNKLYKTDDNILAQSLGIHDGYGVVESVKDASLYSYDGTGSNKIVIGSKTYTADFDTSGLLGLNIDFYFREESGDDKLLYVKPTDENNKILTLDGEDITEYSNGTYTYEDKNGKEKKAHISDSTIYIYNGKKTDTMPEFAPEYGSAVLIDNNGDGKYEVLKVTDIKITVVSSVNKNALWIADKFDSAYDIKLDGASCDEYEIYSAKGEIISIGDVKSGDIAEVVKTNSALPVVKVKISADTVIGSADETGTSDGRNTVTVNGTEYKTSHRFDSLVKSGKINSLKLGEYYLFSLDLNGNIAYADKDAASDARIGFVFSSENDETNRKLVKFDMLDMSGTKIILPLAEKIKVDGGAKKKTADMKPTDFAVNTLIKFKMNIQGEITDIFYPDAVKDEFNTVFKNDNAVLRGHAAGRMIGEQVKNSKDDQTCLVKGDTKVFVVPKTAYETNSIDEDKVFVVDQMRLKVNTNYNFVGYNTNGDFGMVDTAMVFTENPNGFTDMKNRSVLAISKVIKKVCADGEIRDVIMGIENGAEVEVEVEDLRVGGGKIPYESGDVIFYNKTSGNKIRLADSGWTANEKEQLLVDFDKIKTDKSNAFILKEGQIYDNLKGDFIALCGAVYDTDEPYIYIDYSAVLSNDQRRITAVNTEATSARVYVYDEDKEGYRLGSVSEASGYKNGGKYSETYTLITGSWAVVIIYP</sequence>
<organism evidence="2 3">
    <name type="scientific">Qingrenia yutianensis</name>
    <dbReference type="NCBI Taxonomy" id="2763676"/>
    <lineage>
        <taxon>Bacteria</taxon>
        <taxon>Bacillati</taxon>
        <taxon>Bacillota</taxon>
        <taxon>Clostridia</taxon>
        <taxon>Eubacteriales</taxon>
        <taxon>Oscillospiraceae</taxon>
        <taxon>Qingrenia</taxon>
    </lineage>
</organism>
<comment type="caution">
    <text evidence="2">The sequence shown here is derived from an EMBL/GenBank/DDBJ whole genome shotgun (WGS) entry which is preliminary data.</text>
</comment>
<proteinExistence type="predicted"/>
<protein>
    <submittedName>
        <fullName evidence="2">Uncharacterized protein</fullName>
    </submittedName>
</protein>
<keyword evidence="1" id="KW-0732">Signal</keyword>
<reference evidence="2" key="1">
    <citation type="submission" date="2020-08" db="EMBL/GenBank/DDBJ databases">
        <title>Genome public.</title>
        <authorList>
            <person name="Liu C."/>
            <person name="Sun Q."/>
        </authorList>
    </citation>
    <scope>NUCLEOTIDE SEQUENCE</scope>
    <source>
        <strain evidence="2">NSJ-50</strain>
    </source>
</reference>
<evidence type="ECO:0000313" key="2">
    <source>
        <dbReference type="EMBL" id="MBC8595934.1"/>
    </source>
</evidence>
<evidence type="ECO:0000256" key="1">
    <source>
        <dbReference type="SAM" id="SignalP"/>
    </source>
</evidence>
<accession>A0A926IS21</accession>
<feature type="chain" id="PRO_5037496864" evidence="1">
    <location>
        <begin position="27"/>
        <end position="890"/>
    </location>
</feature>
<gene>
    <name evidence="2" type="ORF">H8706_03500</name>
</gene>
<keyword evidence="3" id="KW-1185">Reference proteome</keyword>